<evidence type="ECO:0000259" key="3">
    <source>
        <dbReference type="PROSITE" id="PS51186"/>
    </source>
</evidence>
<dbReference type="RefSeq" id="WP_379269250.1">
    <property type="nucleotide sequence ID" value="NZ_JBHUGT010000031.1"/>
</dbReference>
<dbReference type="CDD" id="cd04301">
    <property type="entry name" value="NAT_SF"/>
    <property type="match status" value="1"/>
</dbReference>
<proteinExistence type="predicted"/>
<dbReference type="InterPro" id="IPR016181">
    <property type="entry name" value="Acyl_CoA_acyltransferase"/>
</dbReference>
<evidence type="ECO:0000313" key="5">
    <source>
        <dbReference type="Proteomes" id="UP001597493"/>
    </source>
</evidence>
<dbReference type="Gene3D" id="3.40.630.30">
    <property type="match status" value="1"/>
</dbReference>
<comment type="caution">
    <text evidence="4">The sequence shown here is derived from an EMBL/GenBank/DDBJ whole genome shotgun (WGS) entry which is preliminary data.</text>
</comment>
<name>A0ABW5QRS6_9BACL</name>
<reference evidence="5" key="1">
    <citation type="journal article" date="2019" name="Int. J. Syst. Evol. Microbiol.">
        <title>The Global Catalogue of Microorganisms (GCM) 10K type strain sequencing project: providing services to taxonomists for standard genome sequencing and annotation.</title>
        <authorList>
            <consortium name="The Broad Institute Genomics Platform"/>
            <consortium name="The Broad Institute Genome Sequencing Center for Infectious Disease"/>
            <person name="Wu L."/>
            <person name="Ma J."/>
        </authorList>
    </citation>
    <scope>NUCLEOTIDE SEQUENCE [LARGE SCALE GENOMIC DNA]</scope>
    <source>
        <strain evidence="5">TISTR 1827</strain>
    </source>
</reference>
<feature type="domain" description="N-acetyltransferase" evidence="3">
    <location>
        <begin position="3"/>
        <end position="156"/>
    </location>
</feature>
<evidence type="ECO:0000256" key="1">
    <source>
        <dbReference type="ARBA" id="ARBA00022679"/>
    </source>
</evidence>
<dbReference type="PANTHER" id="PTHR43072">
    <property type="entry name" value="N-ACETYLTRANSFERASE"/>
    <property type="match status" value="1"/>
</dbReference>
<dbReference type="EMBL" id="JBHUMY010000001">
    <property type="protein sequence ID" value="MFD2659067.1"/>
    <property type="molecule type" value="Genomic_DNA"/>
</dbReference>
<dbReference type="InterPro" id="IPR000182">
    <property type="entry name" value="GNAT_dom"/>
</dbReference>
<keyword evidence="1" id="KW-0808">Transferase</keyword>
<gene>
    <name evidence="4" type="ORF">ACFSW5_02175</name>
</gene>
<dbReference type="Pfam" id="PF00583">
    <property type="entry name" value="Acetyltransf_1"/>
    <property type="match status" value="1"/>
</dbReference>
<dbReference type="SUPFAM" id="SSF55729">
    <property type="entry name" value="Acyl-CoA N-acyltransferases (Nat)"/>
    <property type="match status" value="1"/>
</dbReference>
<organism evidence="4 5">
    <name type="scientific">Paenibacillus thailandensis</name>
    <dbReference type="NCBI Taxonomy" id="393250"/>
    <lineage>
        <taxon>Bacteria</taxon>
        <taxon>Bacillati</taxon>
        <taxon>Bacillota</taxon>
        <taxon>Bacilli</taxon>
        <taxon>Bacillales</taxon>
        <taxon>Paenibacillaceae</taxon>
        <taxon>Paenibacillus</taxon>
    </lineage>
</organism>
<dbReference type="PROSITE" id="PS51186">
    <property type="entry name" value="GNAT"/>
    <property type="match status" value="1"/>
</dbReference>
<keyword evidence="2" id="KW-0012">Acyltransferase</keyword>
<sequence>MNIEIRKATVQDAAALTEIYNYNIVHERNSTFETEPRTLESRIEWIQSAGSHYPILVAHHGREVVGSAYVSAYRARECYKGVGEFSIYLHKDYRGMGIGKQLLSALIEECKTLGYWKLLSRIFDFNTGSRQLCRSLGFREVGIYEKHGQLDGKWLNCVIVEKLLIDP</sequence>
<evidence type="ECO:0000256" key="2">
    <source>
        <dbReference type="ARBA" id="ARBA00023315"/>
    </source>
</evidence>
<accession>A0ABW5QRS6</accession>
<dbReference type="Proteomes" id="UP001597493">
    <property type="component" value="Unassembled WGS sequence"/>
</dbReference>
<keyword evidence="5" id="KW-1185">Reference proteome</keyword>
<dbReference type="NCBIfam" id="NF040503">
    <property type="entry name" value="resist_ArsN1a"/>
    <property type="match status" value="1"/>
</dbReference>
<evidence type="ECO:0000313" key="4">
    <source>
        <dbReference type="EMBL" id="MFD2659067.1"/>
    </source>
</evidence>
<protein>
    <submittedName>
        <fullName evidence="4">Arsinothricin resistance N-acetyltransferase ArsN1 family A</fullName>
    </submittedName>
</protein>
<dbReference type="PANTHER" id="PTHR43072:SF23">
    <property type="entry name" value="UPF0039 PROTEIN C11D3.02C"/>
    <property type="match status" value="1"/>
</dbReference>